<evidence type="ECO:0000256" key="2">
    <source>
        <dbReference type="ARBA" id="ARBA00008333"/>
    </source>
</evidence>
<evidence type="ECO:0000256" key="3">
    <source>
        <dbReference type="ARBA" id="ARBA00022617"/>
    </source>
</evidence>
<dbReference type="EMBL" id="JBHSGA010000017">
    <property type="protein sequence ID" value="MFC4527611.1"/>
    <property type="molecule type" value="Genomic_DNA"/>
</dbReference>
<keyword evidence="6 10" id="KW-1133">Transmembrane helix</keyword>
<keyword evidence="7 9" id="KW-0408">Iron</keyword>
<keyword evidence="3 9" id="KW-0349">Heme</keyword>
<evidence type="ECO:0000256" key="8">
    <source>
        <dbReference type="ARBA" id="ARBA00023136"/>
    </source>
</evidence>
<evidence type="ECO:0000256" key="4">
    <source>
        <dbReference type="ARBA" id="ARBA00022692"/>
    </source>
</evidence>
<accession>A0ABV9C4B3</accession>
<feature type="transmembrane region" description="Helical" evidence="10">
    <location>
        <begin position="538"/>
        <end position="558"/>
    </location>
</feature>
<comment type="similarity">
    <text evidence="2">Belongs to the oxidase-dependent Fe transporter (OFeT) (TC 9.A.10.1) family.</text>
</comment>
<dbReference type="InterPro" id="IPR004923">
    <property type="entry name" value="FTR1/Fip1/EfeU"/>
</dbReference>
<comment type="subcellular location">
    <subcellularLocation>
        <location evidence="1">Membrane</location>
        <topology evidence="1">Multi-pass membrane protein</topology>
    </subcellularLocation>
</comment>
<feature type="transmembrane region" description="Helical" evidence="10">
    <location>
        <begin position="463"/>
        <end position="480"/>
    </location>
</feature>
<protein>
    <submittedName>
        <fullName evidence="13">FTR1 family protein</fullName>
    </submittedName>
</protein>
<dbReference type="RefSeq" id="WP_323134923.1">
    <property type="nucleotide sequence ID" value="NZ_CP064028.1"/>
</dbReference>
<feature type="transmembrane region" description="Helical" evidence="10">
    <location>
        <begin position="391"/>
        <end position="416"/>
    </location>
</feature>
<dbReference type="PANTHER" id="PTHR31632:SF2">
    <property type="entry name" value="PLASMA MEMBRANE IRON PERMEASE"/>
    <property type="match status" value="1"/>
</dbReference>
<name>A0ABV9C4B3_9GAMM</name>
<evidence type="ECO:0000256" key="1">
    <source>
        <dbReference type="ARBA" id="ARBA00004141"/>
    </source>
</evidence>
<dbReference type="InterPro" id="IPR036909">
    <property type="entry name" value="Cyt_c-like_dom_sf"/>
</dbReference>
<evidence type="ECO:0000256" key="6">
    <source>
        <dbReference type="ARBA" id="ARBA00022989"/>
    </source>
</evidence>
<keyword evidence="8 10" id="KW-0472">Membrane</keyword>
<comment type="caution">
    <text evidence="13">The sequence shown here is derived from an EMBL/GenBank/DDBJ whole genome shotgun (WGS) entry which is preliminary data.</text>
</comment>
<dbReference type="Pfam" id="PF13442">
    <property type="entry name" value="Cytochrome_CBB3"/>
    <property type="match status" value="1"/>
</dbReference>
<keyword evidence="4 10" id="KW-0812">Transmembrane</keyword>
<evidence type="ECO:0000256" key="7">
    <source>
        <dbReference type="ARBA" id="ARBA00023004"/>
    </source>
</evidence>
<evidence type="ECO:0000256" key="11">
    <source>
        <dbReference type="SAM" id="SignalP"/>
    </source>
</evidence>
<feature type="chain" id="PRO_5047539538" evidence="11">
    <location>
        <begin position="31"/>
        <end position="645"/>
    </location>
</feature>
<feature type="signal peptide" evidence="11">
    <location>
        <begin position="1"/>
        <end position="30"/>
    </location>
</feature>
<proteinExistence type="inferred from homology"/>
<keyword evidence="14" id="KW-1185">Reference proteome</keyword>
<evidence type="ECO:0000256" key="9">
    <source>
        <dbReference type="PROSITE-ProRule" id="PRU00433"/>
    </source>
</evidence>
<gene>
    <name evidence="13" type="ORF">ACFO5W_13280</name>
</gene>
<dbReference type="Gene3D" id="1.10.760.10">
    <property type="entry name" value="Cytochrome c-like domain"/>
    <property type="match status" value="1"/>
</dbReference>
<feature type="transmembrane region" description="Helical" evidence="10">
    <location>
        <begin position="621"/>
        <end position="640"/>
    </location>
</feature>
<evidence type="ECO:0000313" key="13">
    <source>
        <dbReference type="EMBL" id="MFC4527611.1"/>
    </source>
</evidence>
<feature type="domain" description="Cytochrome c" evidence="12">
    <location>
        <begin position="137"/>
        <end position="225"/>
    </location>
</feature>
<dbReference type="Pfam" id="PF03239">
    <property type="entry name" value="FTR1"/>
    <property type="match status" value="1"/>
</dbReference>
<feature type="transmembrane region" description="Helical" evidence="10">
    <location>
        <begin position="501"/>
        <end position="518"/>
    </location>
</feature>
<feature type="transmembrane region" description="Helical" evidence="10">
    <location>
        <begin position="428"/>
        <end position="451"/>
    </location>
</feature>
<evidence type="ECO:0000259" key="12">
    <source>
        <dbReference type="PROSITE" id="PS51007"/>
    </source>
</evidence>
<evidence type="ECO:0000313" key="14">
    <source>
        <dbReference type="Proteomes" id="UP001595961"/>
    </source>
</evidence>
<feature type="transmembrane region" description="Helical" evidence="10">
    <location>
        <begin position="565"/>
        <end position="585"/>
    </location>
</feature>
<dbReference type="SUPFAM" id="SSF46626">
    <property type="entry name" value="Cytochrome c"/>
    <property type="match status" value="1"/>
</dbReference>
<keyword evidence="5 9" id="KW-0479">Metal-binding</keyword>
<dbReference type="PROSITE" id="PS51007">
    <property type="entry name" value="CYTC"/>
    <property type="match status" value="1"/>
</dbReference>
<sequence length="645" mass="68261">MRSTRIFKRFDLGRALALSALLTLASVMHAADAPSSVSQTWQMLDYLATDYAGAVNNGAVISASEYAEMREFARNARERIRALPPAPASAALQQQADQLVASIDAKASQAQVAREAHALADALLQSYPVPTAPVHAPDLARGANLYQAQCAACHGAGGHGDGPVGLSLTPRPVDFTSQQRADQRSALSLYEVITQGVAGTPMASYASTLSSDDRWALAYYVGTLAYPAATANGARAWHDNDAARSDIASLSELSRARVTQLSDTLGTEQARLIMGYLRANPGAVQQALTGIALARARLASSTAAYRAGNVDEARQLALSAYLDGVEPVEAQLNTRDGELRARIETAMGAYRTALSNDTSGDEIAAQAATIDGLLARAGQVTSAAASSPLTIFLGALTILVREGLEALLVVVALLAFLRKADRHDATRYVHAGWLLALLAGALTWAVASYAISISGASRELTEGLSSLFAAAVLLGVGLWMHQKSIGGRWQSYLKAKMATALDRKSAWFVFGLTFISVYREVFETILFYTALWNEGQGHWLLAGIAAGALILGLIAYVLLRTSRRLPLGVFFSVSSLIIAALAIVLTGKGVAALQEAGWTAVTVAPVPSIELLGIYPTWQSLLAQLAVALMLALGFAINRWRARAA</sequence>
<dbReference type="PANTHER" id="PTHR31632">
    <property type="entry name" value="IRON TRANSPORTER FTH1"/>
    <property type="match status" value="1"/>
</dbReference>
<evidence type="ECO:0000256" key="10">
    <source>
        <dbReference type="SAM" id="Phobius"/>
    </source>
</evidence>
<evidence type="ECO:0000256" key="5">
    <source>
        <dbReference type="ARBA" id="ARBA00022723"/>
    </source>
</evidence>
<dbReference type="InterPro" id="IPR009056">
    <property type="entry name" value="Cyt_c-like_dom"/>
</dbReference>
<organism evidence="13 14">
    <name type="scientific">Dyella halodurans</name>
    <dbReference type="NCBI Taxonomy" id="1920171"/>
    <lineage>
        <taxon>Bacteria</taxon>
        <taxon>Pseudomonadati</taxon>
        <taxon>Pseudomonadota</taxon>
        <taxon>Gammaproteobacteria</taxon>
        <taxon>Lysobacterales</taxon>
        <taxon>Rhodanobacteraceae</taxon>
        <taxon>Dyella</taxon>
    </lineage>
</organism>
<reference evidence="14" key="1">
    <citation type="journal article" date="2019" name="Int. J. Syst. Evol. Microbiol.">
        <title>The Global Catalogue of Microorganisms (GCM) 10K type strain sequencing project: providing services to taxonomists for standard genome sequencing and annotation.</title>
        <authorList>
            <consortium name="The Broad Institute Genomics Platform"/>
            <consortium name="The Broad Institute Genome Sequencing Center for Infectious Disease"/>
            <person name="Wu L."/>
            <person name="Ma J."/>
        </authorList>
    </citation>
    <scope>NUCLEOTIDE SEQUENCE [LARGE SCALE GENOMIC DNA]</scope>
    <source>
        <strain evidence="14">CCM 4481</strain>
    </source>
</reference>
<dbReference type="Proteomes" id="UP001595961">
    <property type="component" value="Unassembled WGS sequence"/>
</dbReference>
<keyword evidence="11" id="KW-0732">Signal</keyword>